<evidence type="ECO:0000313" key="2">
    <source>
        <dbReference type="Proteomes" id="UP000193963"/>
    </source>
</evidence>
<evidence type="ECO:0000313" key="1">
    <source>
        <dbReference type="EMBL" id="SLN28969.1"/>
    </source>
</evidence>
<dbReference type="InterPro" id="IPR021848">
    <property type="entry name" value="HODM_asu-like"/>
</dbReference>
<keyword evidence="2" id="KW-1185">Reference proteome</keyword>
<dbReference type="OrthoDB" id="5242510at2"/>
<dbReference type="AlphaFoldDB" id="A0A1X6YRA2"/>
<sequence>MSGETRERQGNLTIREILQAGLPFEVPARLPGVAPMDPADWILVDEAFGAQMAEREALLMSHTDKVLACDPAARPAAEELLAEVLEALRARPDYEVGDSHVTRPDGGRVPLAAGTDPAPEAPLALIGRLVQQDFCLMEKRGDEHVLTGAVLCFPASWTLAEKFRQPLLRIHVPVPVYDEMLARRVQRLFDGIQPGRPLWRANHLRYAAPTLFAPVSENAPPAQRHPEDGAYIRSERQSLWRLPESRAVAFGIHTFMIRA</sequence>
<dbReference type="EMBL" id="FWFN01000002">
    <property type="protein sequence ID" value="SLN28969.1"/>
    <property type="molecule type" value="Genomic_DNA"/>
</dbReference>
<evidence type="ECO:0008006" key="3">
    <source>
        <dbReference type="Google" id="ProtNLM"/>
    </source>
</evidence>
<accession>A0A1X6YRA2</accession>
<organism evidence="1 2">
    <name type="scientific">Pseudooceanicola marinus</name>
    <dbReference type="NCBI Taxonomy" id="396013"/>
    <lineage>
        <taxon>Bacteria</taxon>
        <taxon>Pseudomonadati</taxon>
        <taxon>Pseudomonadota</taxon>
        <taxon>Alphaproteobacteria</taxon>
        <taxon>Rhodobacterales</taxon>
        <taxon>Paracoccaceae</taxon>
        <taxon>Pseudooceanicola</taxon>
    </lineage>
</organism>
<gene>
    <name evidence="1" type="ORF">PSM7751_01164</name>
</gene>
<protein>
    <recommendedName>
        <fullName evidence="3">DUF3445 domain-containing protein</fullName>
    </recommendedName>
</protein>
<dbReference type="Pfam" id="PF11927">
    <property type="entry name" value="HODM_asu-like"/>
    <property type="match status" value="1"/>
</dbReference>
<reference evidence="1 2" key="1">
    <citation type="submission" date="2017-03" db="EMBL/GenBank/DDBJ databases">
        <authorList>
            <person name="Afonso C.L."/>
            <person name="Miller P.J."/>
            <person name="Scott M.A."/>
            <person name="Spackman E."/>
            <person name="Goraichik I."/>
            <person name="Dimitrov K.M."/>
            <person name="Suarez D.L."/>
            <person name="Swayne D.E."/>
        </authorList>
    </citation>
    <scope>NUCLEOTIDE SEQUENCE [LARGE SCALE GENOMIC DNA]</scope>
    <source>
        <strain evidence="1 2">CECT 7751</strain>
    </source>
</reference>
<name>A0A1X6YRA2_9RHOB</name>
<dbReference type="Proteomes" id="UP000193963">
    <property type="component" value="Unassembled WGS sequence"/>
</dbReference>
<dbReference type="RefSeq" id="WP_085887055.1">
    <property type="nucleotide sequence ID" value="NZ_FWFN01000002.1"/>
</dbReference>
<proteinExistence type="predicted"/>